<protein>
    <recommendedName>
        <fullName evidence="3">Condensation domain-containing protein</fullName>
    </recommendedName>
</protein>
<dbReference type="RefSeq" id="WP_006916410.1">
    <property type="nucleotide sequence ID" value="NZ_GG698803.1"/>
</dbReference>
<evidence type="ECO:0008006" key="3">
    <source>
        <dbReference type="Google" id="ProtNLM"/>
    </source>
</evidence>
<accession>C7XV68</accession>
<evidence type="ECO:0000313" key="2">
    <source>
        <dbReference type="Proteomes" id="UP000003987"/>
    </source>
</evidence>
<evidence type="ECO:0000313" key="1">
    <source>
        <dbReference type="EMBL" id="EEU30234.1"/>
    </source>
</evidence>
<reference evidence="1 2" key="1">
    <citation type="submission" date="2009-06" db="EMBL/GenBank/DDBJ databases">
        <title>The Genome Sequence of Lactobacillus coleohominis strain 101-4-CHN.</title>
        <authorList>
            <consortium name="The Broad Institute Genome Sequencing Platform"/>
            <person name="Ward D."/>
            <person name="Young S.K."/>
            <person name="Zeng Q."/>
            <person name="Koehrsen M."/>
            <person name="Alvarado L."/>
            <person name="Berlin A."/>
            <person name="Borenstein D."/>
            <person name="Chen Z."/>
            <person name="Engels R."/>
            <person name="Freedman E."/>
            <person name="Gellesch M."/>
            <person name="Goldberg J."/>
            <person name="Griggs A."/>
            <person name="Gujja S."/>
            <person name="Heiman D."/>
            <person name="Hepburn T."/>
            <person name="Howarth C."/>
            <person name="Jen D."/>
            <person name="Larson L."/>
            <person name="Lewis B."/>
            <person name="Mehta T."/>
            <person name="Park D."/>
            <person name="Pearson M."/>
            <person name="Roberts A."/>
            <person name="Saif S."/>
            <person name="Shea T."/>
            <person name="Shenoy N."/>
            <person name="Sisk P."/>
            <person name="Stolte C."/>
            <person name="Sykes S."/>
            <person name="Walk T."/>
            <person name="White J."/>
            <person name="Yandava C."/>
            <person name="Liu Y."/>
            <person name="Xu Q."/>
            <person name="Lander E."/>
            <person name="Nusbaum C."/>
            <person name="Galagan J."/>
            <person name="Birren B."/>
        </authorList>
    </citation>
    <scope>NUCLEOTIDE SEQUENCE [LARGE SCALE GENOMIC DNA]</scope>
    <source>
        <strain evidence="1 2">101-4-CHN</strain>
    </source>
</reference>
<dbReference type="Proteomes" id="UP000003987">
    <property type="component" value="Unassembled WGS sequence"/>
</dbReference>
<name>C7XV68_9LACO</name>
<dbReference type="eggNOG" id="COG4908">
    <property type="taxonomic scope" value="Bacteria"/>
</dbReference>
<dbReference type="HOGENOM" id="CLU_050810_1_0_9"/>
<dbReference type="OrthoDB" id="7321121at2"/>
<dbReference type="Gene3D" id="3.30.559.30">
    <property type="entry name" value="Nonribosomal peptide synthetase, condensation domain"/>
    <property type="match status" value="1"/>
</dbReference>
<dbReference type="AlphaFoldDB" id="C7XV68"/>
<dbReference type="EMBL" id="GG698803">
    <property type="protein sequence ID" value="EEU30234.1"/>
    <property type="molecule type" value="Genomic_DNA"/>
</dbReference>
<gene>
    <name evidence="1" type="ORF">HMPREF0501_00612</name>
</gene>
<proteinExistence type="predicted"/>
<dbReference type="SUPFAM" id="SSF52777">
    <property type="entry name" value="CoA-dependent acyltransferases"/>
    <property type="match status" value="2"/>
</dbReference>
<dbReference type="STRING" id="575594.HMPREF0501_00612"/>
<sequence>MRSNNDGRSIKYITYSGVSGTVSDCTGRIRLSGPLDHDRLIKAAQRVHQIIPELLGQYDLENNQFINAGFTERDVIHFVDRLQEGVAGDLDWERQPQWAIYVSNQQLIVYGSHILFDGAGFKELLYLLAAAYNHPKQVQLKNHQDIDGIKRLIKQTFSTSQNNDHPKKKLFLPKLANPQGASAVYQVIVQRISTDLFQKLHQRTHEVGITLNDLFMAAFGKAVQQYCGIDEINLACPTDMRQYLSDADQQQLRVQNLTGRYNVGIKAPLDENLVDTAMHIHEDMNAAKEQHAFLESFRKMLNNLAQGATVQKLQRDVEQHYHVREIAYTNMAIVDEQRLAFAGIKVQKAVLSGGFRRMPHYQICVNTFKNQLSLVANVIGTPAEMQLAKAVMTMMRLYLLTF</sequence>
<keyword evidence="2" id="KW-1185">Reference proteome</keyword>
<organism evidence="1 2">
    <name type="scientific">Limosilactobacillus coleohominis 101-4-CHN</name>
    <dbReference type="NCBI Taxonomy" id="575594"/>
    <lineage>
        <taxon>Bacteria</taxon>
        <taxon>Bacillati</taxon>
        <taxon>Bacillota</taxon>
        <taxon>Bacilli</taxon>
        <taxon>Lactobacillales</taxon>
        <taxon>Lactobacillaceae</taxon>
        <taxon>Limosilactobacillus</taxon>
    </lineage>
</organism>